<dbReference type="InterPro" id="IPR057756">
    <property type="entry name" value="PI3-kinase_type3/VPS34_cat"/>
</dbReference>
<dbReference type="Proteomes" id="UP000326924">
    <property type="component" value="Unassembled WGS sequence"/>
</dbReference>
<evidence type="ECO:0000259" key="10">
    <source>
        <dbReference type="PROSITE" id="PS51547"/>
    </source>
</evidence>
<dbReference type="Gene3D" id="2.60.40.150">
    <property type="entry name" value="C2 domain"/>
    <property type="match status" value="1"/>
</dbReference>
<dbReference type="FunFam" id="1.25.40.70:FF:000009">
    <property type="entry name" value="Phosphatidylinositol 3-kinase VPS34"/>
    <property type="match status" value="1"/>
</dbReference>
<dbReference type="SUPFAM" id="SSF49562">
    <property type="entry name" value="C2 domain (Calcium/lipid-binding domain, CaLB)"/>
    <property type="match status" value="1"/>
</dbReference>
<comment type="similarity">
    <text evidence="1">Belongs to the PI3/PI4-kinase family. Type III PI4K subfamily.</text>
</comment>
<dbReference type="FunFam" id="1.10.1070.11:FF:000002">
    <property type="entry name" value="Phosphatidylinositol 3-kinase catalytic subunit type 3"/>
    <property type="match status" value="1"/>
</dbReference>
<dbReference type="InterPro" id="IPR035892">
    <property type="entry name" value="C2_domain_sf"/>
</dbReference>
<protein>
    <recommendedName>
        <fullName evidence="7">Phosphatidylinositol 3-kinase VPS34</fullName>
        <ecNumber evidence="7">2.7.1.137</ecNumber>
    </recommendedName>
</protein>
<name>A0A5J5EZE7_9PEZI</name>
<evidence type="ECO:0000256" key="2">
    <source>
        <dbReference type="ARBA" id="ARBA00022679"/>
    </source>
</evidence>
<dbReference type="FunCoup" id="A0A5J5EZE7">
    <property type="interactions" value="876"/>
</dbReference>
<accession>A0A5J5EZE7</accession>
<dbReference type="InterPro" id="IPR016024">
    <property type="entry name" value="ARM-type_fold"/>
</dbReference>
<evidence type="ECO:0000256" key="3">
    <source>
        <dbReference type="ARBA" id="ARBA00022741"/>
    </source>
</evidence>
<dbReference type="InterPro" id="IPR001263">
    <property type="entry name" value="PI3K_accessory_dom"/>
</dbReference>
<dbReference type="InParanoid" id="A0A5J5EZE7"/>
<dbReference type="EMBL" id="VXIS01000079">
    <property type="protein sequence ID" value="KAA8907453.1"/>
    <property type="molecule type" value="Genomic_DNA"/>
</dbReference>
<feature type="domain" description="PIK helical" evidence="9">
    <location>
        <begin position="307"/>
        <end position="493"/>
    </location>
</feature>
<dbReference type="PROSITE" id="PS50290">
    <property type="entry name" value="PI3_4_KINASE_3"/>
    <property type="match status" value="1"/>
</dbReference>
<dbReference type="CDD" id="cd08397">
    <property type="entry name" value="C2_PI3K_class_III"/>
    <property type="match status" value="1"/>
</dbReference>
<dbReference type="InterPro" id="IPR002420">
    <property type="entry name" value="PI3K-type_C2_dom"/>
</dbReference>
<dbReference type="PROSITE" id="PS51545">
    <property type="entry name" value="PIK_HELICAL"/>
    <property type="match status" value="1"/>
</dbReference>
<dbReference type="Gene3D" id="1.25.40.70">
    <property type="entry name" value="Phosphatidylinositol 3-kinase, accessory domain (PIK)"/>
    <property type="match status" value="1"/>
</dbReference>
<dbReference type="SMART" id="SM00145">
    <property type="entry name" value="PI3Ka"/>
    <property type="match status" value="1"/>
</dbReference>
<evidence type="ECO:0000256" key="6">
    <source>
        <dbReference type="ARBA" id="ARBA00023985"/>
    </source>
</evidence>
<dbReference type="PANTHER" id="PTHR10048">
    <property type="entry name" value="PHOSPHATIDYLINOSITOL KINASE"/>
    <property type="match status" value="1"/>
</dbReference>
<dbReference type="PROSITE" id="PS00916">
    <property type="entry name" value="PI3_4_KINASE_2"/>
    <property type="match status" value="1"/>
</dbReference>
<dbReference type="GO" id="GO:0034271">
    <property type="term" value="C:phosphatidylinositol 3-kinase complex, class III, type I"/>
    <property type="evidence" value="ECO:0007669"/>
    <property type="project" value="TreeGrafter"/>
</dbReference>
<dbReference type="GO" id="GO:0034272">
    <property type="term" value="C:phosphatidylinositol 3-kinase complex, class III, type II"/>
    <property type="evidence" value="ECO:0007669"/>
    <property type="project" value="TreeGrafter"/>
</dbReference>
<dbReference type="InterPro" id="IPR036940">
    <property type="entry name" value="PI3/4_kinase_cat_sf"/>
</dbReference>
<evidence type="ECO:0000256" key="4">
    <source>
        <dbReference type="ARBA" id="ARBA00022777"/>
    </source>
</evidence>
<dbReference type="InterPro" id="IPR011009">
    <property type="entry name" value="Kinase-like_dom_sf"/>
</dbReference>
<dbReference type="GO" id="GO:0005524">
    <property type="term" value="F:ATP binding"/>
    <property type="evidence" value="ECO:0007669"/>
    <property type="project" value="UniProtKB-UniRule"/>
</dbReference>
<comment type="catalytic activity">
    <reaction evidence="6">
        <text>a 1,2-diacyl-sn-glycero-3-phospho-(1D-myo-inositol) + ATP = a 1,2-diacyl-sn-glycero-3-phospho-(1D-myo-inositol-3-phosphate) + ADP + H(+)</text>
        <dbReference type="Rhea" id="RHEA:12709"/>
        <dbReference type="ChEBI" id="CHEBI:15378"/>
        <dbReference type="ChEBI" id="CHEBI:30616"/>
        <dbReference type="ChEBI" id="CHEBI:57880"/>
        <dbReference type="ChEBI" id="CHEBI:58088"/>
        <dbReference type="ChEBI" id="CHEBI:456216"/>
        <dbReference type="EC" id="2.7.1.137"/>
    </reaction>
    <physiologicalReaction direction="left-to-right" evidence="6">
        <dbReference type="Rhea" id="RHEA:12710"/>
    </physiologicalReaction>
</comment>
<evidence type="ECO:0000256" key="7">
    <source>
        <dbReference type="PIRNR" id="PIRNR000587"/>
    </source>
</evidence>
<feature type="domain" description="C2 PI3K-type" evidence="10">
    <location>
        <begin position="31"/>
        <end position="183"/>
    </location>
</feature>
<dbReference type="GO" id="GO:0016303">
    <property type="term" value="F:1-phosphatidylinositol-3-kinase activity"/>
    <property type="evidence" value="ECO:0007669"/>
    <property type="project" value="UniProtKB-UniRule"/>
</dbReference>
<dbReference type="OrthoDB" id="67688at2759"/>
<evidence type="ECO:0000313" key="12">
    <source>
        <dbReference type="Proteomes" id="UP000326924"/>
    </source>
</evidence>
<dbReference type="InterPro" id="IPR008290">
    <property type="entry name" value="PI3K_Vps34"/>
</dbReference>
<dbReference type="CDD" id="cd00896">
    <property type="entry name" value="PI3Kc_III"/>
    <property type="match status" value="1"/>
</dbReference>
<evidence type="ECO:0000256" key="1">
    <source>
        <dbReference type="ARBA" id="ARBA00006209"/>
    </source>
</evidence>
<evidence type="ECO:0000259" key="8">
    <source>
        <dbReference type="PROSITE" id="PS50290"/>
    </source>
</evidence>
<keyword evidence="2 7" id="KW-0808">Transferase</keyword>
<sequence>MEPFIFATTRELGQLPLAVRIDSLEGSRTPLPNTTLLKHPELKHVGANTSSCSDLYVTVQVWADSKPLTVPVQTSYKAFKNQRTWMEWLTLPVQYCDLPLSAQLAITIWDLAGPLNTVPFGGTTVRLFDRDNTLKKGRQKCKVWMGIEADGLVDTTTPSPVETGDEMDRLEKLVKKHELGEMPRVEWLDNLVFREIERINKQAQAKAKDEHYLFIDLPRFDFPLVYSEHEYRTPGASGMSSNNMSPANSQTIGTAWQPQGAIDGAIGGYAGPQRMNFKVFDPEVTGDNPAESKHRRLVRSQRNGIVDRDLKPNAKIRDELNEILNYGPTQELTSDEKDLIWKFRFYLTRDKRALTKFVKSVAWNDPTESKAAVQLIPKWTEIDVDDALELLGPSVHNSEVRAYAVDRLRSADDEELQLYLLQLVQALKFEAIRPDAQVDAMKESSLAKFLISRACDNEVLGSFLHWYLVVETEDPDASRKKLYSKIAWEFQVALGKLPDGDKRRETMKRQGDFVFMIGEAAKEIQAVRDRTKKEDKLKEQLKEPSNGLLSFDPLPFPLDPSVHITGCFPENSMVFKSSLFPILVHLKTVKDEHYPIIFKSGDDLRQDQLVIQIIILMDRLLRKENLDLKLTPYRILATSAFTGIVQFVPSMSLAAIEEGKKTPAGVLPYLRSTFPDDTTETGVKAEVMDNYVKSCAGYSVVTYLLGVGDRHLDNLLLTPDGHFFHADFGFILGRDPKPFSPAMKVCKEMIDGMGGTQSENYRHFRSYCYTAYITLRKSANLILNLFALMTDANIPDIRLEPDKAVLKVKERFCLELSEEQAIQHISNLIDDSMNSMLPVLMDRVHGLAQRWRK</sequence>
<dbReference type="GO" id="GO:0006897">
    <property type="term" value="P:endocytosis"/>
    <property type="evidence" value="ECO:0007669"/>
    <property type="project" value="TreeGrafter"/>
</dbReference>
<keyword evidence="4 7" id="KW-0418">Kinase</keyword>
<dbReference type="SMART" id="SM00142">
    <property type="entry name" value="PI3K_C2"/>
    <property type="match status" value="1"/>
</dbReference>
<evidence type="ECO:0000313" key="11">
    <source>
        <dbReference type="EMBL" id="KAA8907453.1"/>
    </source>
</evidence>
<dbReference type="Pfam" id="PF00613">
    <property type="entry name" value="PI3Ka"/>
    <property type="match status" value="1"/>
</dbReference>
<keyword evidence="5 7" id="KW-0067">ATP-binding</keyword>
<feature type="domain" description="PI3K/PI4K catalytic" evidence="8">
    <location>
        <begin position="568"/>
        <end position="837"/>
    </location>
</feature>
<dbReference type="AlphaFoldDB" id="A0A5J5EZE7"/>
<dbReference type="InterPro" id="IPR018936">
    <property type="entry name" value="PI3/4_kinase_CS"/>
</dbReference>
<dbReference type="Gene3D" id="1.10.1070.11">
    <property type="entry name" value="Phosphatidylinositol 3-/4-kinase, catalytic domain"/>
    <property type="match status" value="1"/>
</dbReference>
<dbReference type="Pfam" id="PF00454">
    <property type="entry name" value="PI3_PI4_kinase"/>
    <property type="match status" value="1"/>
</dbReference>
<dbReference type="GO" id="GO:0048015">
    <property type="term" value="P:phosphatidylinositol-mediated signaling"/>
    <property type="evidence" value="ECO:0007669"/>
    <property type="project" value="TreeGrafter"/>
</dbReference>
<dbReference type="Pfam" id="PF00792">
    <property type="entry name" value="PI3K_C2"/>
    <property type="match status" value="1"/>
</dbReference>
<dbReference type="PIRSF" id="PIRSF000587">
    <property type="entry name" value="PI3K_Vps34"/>
    <property type="match status" value="1"/>
</dbReference>
<dbReference type="InterPro" id="IPR042236">
    <property type="entry name" value="PI3K_accessory_sf"/>
</dbReference>
<dbReference type="InterPro" id="IPR000403">
    <property type="entry name" value="PI3/4_kinase_cat_dom"/>
</dbReference>
<dbReference type="FunFam" id="3.30.1010.10:FF:000002">
    <property type="entry name" value="Phosphatidylinositol 3-kinase catalytic subunit type 3"/>
    <property type="match status" value="1"/>
</dbReference>
<dbReference type="CDD" id="cd00870">
    <property type="entry name" value="PI3Ka_III"/>
    <property type="match status" value="1"/>
</dbReference>
<dbReference type="EC" id="2.7.1.137" evidence="7"/>
<dbReference type="GO" id="GO:0000045">
    <property type="term" value="P:autophagosome assembly"/>
    <property type="evidence" value="ECO:0007669"/>
    <property type="project" value="TreeGrafter"/>
</dbReference>
<proteinExistence type="inferred from homology"/>
<dbReference type="SUPFAM" id="SSF48371">
    <property type="entry name" value="ARM repeat"/>
    <property type="match status" value="1"/>
</dbReference>
<keyword evidence="12" id="KW-1185">Reference proteome</keyword>
<comment type="caution">
    <text evidence="11">The sequence shown here is derived from an EMBL/GenBank/DDBJ whole genome shotgun (WGS) entry which is preliminary data.</text>
</comment>
<reference evidence="11 12" key="1">
    <citation type="submission" date="2019-09" db="EMBL/GenBank/DDBJ databases">
        <title>Draft genome of the ectomycorrhizal ascomycete Sphaerosporella brunnea.</title>
        <authorList>
            <consortium name="DOE Joint Genome Institute"/>
            <person name="Benucci G.M."/>
            <person name="Marozzi G."/>
            <person name="Antonielli L."/>
            <person name="Sanchez S."/>
            <person name="Marco P."/>
            <person name="Wang X."/>
            <person name="Falini L.B."/>
            <person name="Barry K."/>
            <person name="Haridas S."/>
            <person name="Lipzen A."/>
            <person name="Labutti K."/>
            <person name="Grigoriev I.V."/>
            <person name="Murat C."/>
            <person name="Martin F."/>
            <person name="Albertini E."/>
            <person name="Donnini D."/>
            <person name="Bonito G."/>
        </authorList>
    </citation>
    <scope>NUCLEOTIDE SEQUENCE [LARGE SCALE GENOMIC DNA]</scope>
    <source>
        <strain evidence="11 12">Sb_GMNB300</strain>
    </source>
</reference>
<organism evidence="11 12">
    <name type="scientific">Sphaerosporella brunnea</name>
    <dbReference type="NCBI Taxonomy" id="1250544"/>
    <lineage>
        <taxon>Eukaryota</taxon>
        <taxon>Fungi</taxon>
        <taxon>Dikarya</taxon>
        <taxon>Ascomycota</taxon>
        <taxon>Pezizomycotina</taxon>
        <taxon>Pezizomycetes</taxon>
        <taxon>Pezizales</taxon>
        <taxon>Pyronemataceae</taxon>
        <taxon>Sphaerosporella</taxon>
    </lineage>
</organism>
<evidence type="ECO:0000256" key="5">
    <source>
        <dbReference type="ARBA" id="ARBA00022840"/>
    </source>
</evidence>
<dbReference type="SUPFAM" id="SSF56112">
    <property type="entry name" value="Protein kinase-like (PK-like)"/>
    <property type="match status" value="1"/>
</dbReference>
<dbReference type="Gene3D" id="3.30.1010.10">
    <property type="entry name" value="Phosphatidylinositol 3-kinase Catalytic Subunit, Chain A, domain 4"/>
    <property type="match status" value="1"/>
</dbReference>
<dbReference type="GO" id="GO:0005777">
    <property type="term" value="C:peroxisome"/>
    <property type="evidence" value="ECO:0007669"/>
    <property type="project" value="TreeGrafter"/>
</dbReference>
<dbReference type="PROSITE" id="PS00915">
    <property type="entry name" value="PI3_4_KINASE_1"/>
    <property type="match status" value="1"/>
</dbReference>
<gene>
    <name evidence="11" type="ORF">FN846DRAFT_777864</name>
</gene>
<dbReference type="GO" id="GO:0000407">
    <property type="term" value="C:phagophore assembly site"/>
    <property type="evidence" value="ECO:0007669"/>
    <property type="project" value="TreeGrafter"/>
</dbReference>
<dbReference type="GO" id="GO:0005768">
    <property type="term" value="C:endosome"/>
    <property type="evidence" value="ECO:0007669"/>
    <property type="project" value="TreeGrafter"/>
</dbReference>
<dbReference type="PANTHER" id="PTHR10048:SF7">
    <property type="entry name" value="PHOSPHATIDYLINOSITOL 3-KINASE CATALYTIC SUBUNIT TYPE 3"/>
    <property type="match status" value="1"/>
</dbReference>
<dbReference type="InterPro" id="IPR015433">
    <property type="entry name" value="PI3/4_kinase"/>
</dbReference>
<dbReference type="PROSITE" id="PS51547">
    <property type="entry name" value="C2_PI3K"/>
    <property type="match status" value="1"/>
</dbReference>
<dbReference type="SMART" id="SM00146">
    <property type="entry name" value="PI3Kc"/>
    <property type="match status" value="1"/>
</dbReference>
<keyword evidence="3 7" id="KW-0547">Nucleotide-binding</keyword>
<evidence type="ECO:0000259" key="9">
    <source>
        <dbReference type="PROSITE" id="PS51545"/>
    </source>
</evidence>